<dbReference type="SUPFAM" id="SSF56784">
    <property type="entry name" value="HAD-like"/>
    <property type="match status" value="1"/>
</dbReference>
<dbReference type="InterPro" id="IPR023214">
    <property type="entry name" value="HAD_sf"/>
</dbReference>
<dbReference type="InterPro" id="IPR006357">
    <property type="entry name" value="HAD-SF_hydro_IIA"/>
</dbReference>
<name>A0ABU2BCS5_9CORY</name>
<protein>
    <submittedName>
        <fullName evidence="1">HAD superfamily hydrolase (TIGR01450 family)</fullName>
    </submittedName>
</protein>
<dbReference type="Pfam" id="PF13344">
    <property type="entry name" value="Hydrolase_6"/>
    <property type="match status" value="1"/>
</dbReference>
<sequence length="331" mass="35129">MTICVLDLYDSLLFDLDGTVWEGGRLLPHAAELINTTTLPVMYITNNASRHPRAVADMLTTMSIPTTEQQVLTSAQAAILMAAQHLNPGDSIYVVGTDSFKDLVREAGFNVATSADDNPKAVLHGHNPETGWAQLSEAALAIQRGARYFASNLDSTLPMERGFMVGNGSMVQAVIHATGVTPSSAGKPAAAMFHTAAGALNSVKPLAVGDRLDTDIAGGVAAGYDTFHLLTGVSKHWSLVHAPCEHRPTYIAENLADIHAEPTQLSPSAQGEFHAHRNGDTITLSGGTDDSTSAHALRTVLAQAWTQPEAFDGTIEAQSEHAHRALQGWLP</sequence>
<keyword evidence="1" id="KW-0378">Hydrolase</keyword>
<dbReference type="Proteomes" id="UP001183619">
    <property type="component" value="Unassembled WGS sequence"/>
</dbReference>
<organism evidence="1 2">
    <name type="scientific">Corynebacterium felinum</name>
    <dbReference type="NCBI Taxonomy" id="131318"/>
    <lineage>
        <taxon>Bacteria</taxon>
        <taxon>Bacillati</taxon>
        <taxon>Actinomycetota</taxon>
        <taxon>Actinomycetes</taxon>
        <taxon>Mycobacteriales</taxon>
        <taxon>Corynebacteriaceae</taxon>
        <taxon>Corynebacterium</taxon>
    </lineage>
</organism>
<comment type="caution">
    <text evidence="1">The sequence shown here is derived from an EMBL/GenBank/DDBJ whole genome shotgun (WGS) entry which is preliminary data.</text>
</comment>
<dbReference type="GO" id="GO:0016787">
    <property type="term" value="F:hydrolase activity"/>
    <property type="evidence" value="ECO:0007669"/>
    <property type="project" value="UniProtKB-KW"/>
</dbReference>
<dbReference type="PANTHER" id="PTHR19288">
    <property type="entry name" value="4-NITROPHENYLPHOSPHATASE-RELATED"/>
    <property type="match status" value="1"/>
</dbReference>
<reference evidence="1 2" key="1">
    <citation type="submission" date="2023-07" db="EMBL/GenBank/DDBJ databases">
        <title>Sequencing the genomes of 1000 actinobacteria strains.</title>
        <authorList>
            <person name="Klenk H.-P."/>
        </authorList>
    </citation>
    <scope>NUCLEOTIDE SEQUENCE [LARGE SCALE GENOMIC DNA]</scope>
    <source>
        <strain evidence="1 2">DSM 44508</strain>
    </source>
</reference>
<dbReference type="InterPro" id="IPR036412">
    <property type="entry name" value="HAD-like_sf"/>
</dbReference>
<evidence type="ECO:0000313" key="2">
    <source>
        <dbReference type="Proteomes" id="UP001183619"/>
    </source>
</evidence>
<accession>A0ABU2BCS5</accession>
<keyword evidence="2" id="KW-1185">Reference proteome</keyword>
<proteinExistence type="predicted"/>
<dbReference type="PANTHER" id="PTHR19288:SF95">
    <property type="entry name" value="D-GLYCEROL 3-PHOSPHATE PHOSPHATASE"/>
    <property type="match status" value="1"/>
</dbReference>
<dbReference type="Gene3D" id="3.40.50.1000">
    <property type="entry name" value="HAD superfamily/HAD-like"/>
    <property type="match status" value="2"/>
</dbReference>
<dbReference type="EMBL" id="JAVDYF010000001">
    <property type="protein sequence ID" value="MDR7355543.1"/>
    <property type="molecule type" value="Genomic_DNA"/>
</dbReference>
<dbReference type="Pfam" id="PF13242">
    <property type="entry name" value="Hydrolase_like"/>
    <property type="match status" value="1"/>
</dbReference>
<gene>
    <name evidence="1" type="ORF">J2S37_002081</name>
</gene>
<evidence type="ECO:0000313" key="1">
    <source>
        <dbReference type="EMBL" id="MDR7355543.1"/>
    </source>
</evidence>